<feature type="signal peptide" evidence="2">
    <location>
        <begin position="1"/>
        <end position="26"/>
    </location>
</feature>
<dbReference type="Pfam" id="PF08450">
    <property type="entry name" value="SGL"/>
    <property type="match status" value="1"/>
</dbReference>
<organism evidence="4 5">
    <name type="scientific">Colwellia echini</name>
    <dbReference type="NCBI Taxonomy" id="1982103"/>
    <lineage>
        <taxon>Bacteria</taxon>
        <taxon>Pseudomonadati</taxon>
        <taxon>Pseudomonadota</taxon>
        <taxon>Gammaproteobacteria</taxon>
        <taxon>Alteromonadales</taxon>
        <taxon>Colwelliaceae</taxon>
        <taxon>Colwellia</taxon>
    </lineage>
</organism>
<evidence type="ECO:0000313" key="4">
    <source>
        <dbReference type="EMBL" id="TYK66231.1"/>
    </source>
</evidence>
<dbReference type="PROSITE" id="PS51257">
    <property type="entry name" value="PROKAR_LIPOPROTEIN"/>
    <property type="match status" value="1"/>
</dbReference>
<accession>A0ABY3MYC9</accession>
<feature type="domain" description="SMP-30/Gluconolactonase/LRE-like region" evidence="3">
    <location>
        <begin position="121"/>
        <end position="313"/>
    </location>
</feature>
<feature type="chain" id="PRO_5046564456" description="SMP-30/Gluconolactonase/LRE-like region domain-containing protein" evidence="2">
    <location>
        <begin position="27"/>
        <end position="366"/>
    </location>
</feature>
<evidence type="ECO:0000259" key="3">
    <source>
        <dbReference type="Pfam" id="PF08450"/>
    </source>
</evidence>
<reference evidence="4 5" key="1">
    <citation type="submission" date="2019-08" db="EMBL/GenBank/DDBJ databases">
        <title>Microbe sample from Colwellia echini.</title>
        <authorList>
            <person name="Christiansen L."/>
            <person name="Pathiraja D."/>
            <person name="Schultz-Johansen M."/>
            <person name="Choi I.-G."/>
            <person name="Stougaard P."/>
        </authorList>
    </citation>
    <scope>NUCLEOTIDE SEQUENCE [LARGE SCALE GENOMIC DNA]</scope>
    <source>
        <strain evidence="4 5">A3</strain>
    </source>
</reference>
<dbReference type="EMBL" id="PJAI02000005">
    <property type="protein sequence ID" value="TYK66231.1"/>
    <property type="molecule type" value="Genomic_DNA"/>
</dbReference>
<dbReference type="PANTHER" id="PTHR47572:SF4">
    <property type="entry name" value="LACTONASE DRP35"/>
    <property type="match status" value="1"/>
</dbReference>
<dbReference type="RefSeq" id="WP_101344345.1">
    <property type="nucleotide sequence ID" value="NZ_PJAI02000005.1"/>
</dbReference>
<evidence type="ECO:0000256" key="1">
    <source>
        <dbReference type="ARBA" id="ARBA00022801"/>
    </source>
</evidence>
<evidence type="ECO:0000256" key="2">
    <source>
        <dbReference type="SAM" id="SignalP"/>
    </source>
</evidence>
<evidence type="ECO:0000313" key="5">
    <source>
        <dbReference type="Proteomes" id="UP000815846"/>
    </source>
</evidence>
<sequence>MKNNQTNKLGLSLLTTLLLTAIYGCSTTSKTEVNSQITNDDGVIVSQTTQLDSAKLFAKLPNSCPTPDGLAIAPDGSLTLACTNYANKGNKPGILLSISSTGDISTIGETQGVKKGGIGRPMGIAYAPDGSLYVCDSGRILRLTFKDGHIATTEVVARGLTQVNGIRIHNGSVYVSLLQMKKIKSKNLTSGIYQFSLDDRNIAVTSTEKDKQLLFKTETKNPERQFGLDGLVFDKKGYLYTGNFGDGEIYRLTLTDDGKQVIDKEIYAQLPKDTGLDGITIDNNGNLYVAGFLKNQIVKVATDKSVTVLAQYPDNNGSNGELDQPSEVIVYGDKLVVSNFDLMGGKGIVNTKHSAPYTLSYIDLSN</sequence>
<proteinExistence type="predicted"/>
<name>A0ABY3MYC9_9GAMM</name>
<dbReference type="InterPro" id="IPR051262">
    <property type="entry name" value="SMP-30/CGR1_Lactonase"/>
</dbReference>
<gene>
    <name evidence="4" type="ORF">CWS31_006435</name>
</gene>
<comment type="caution">
    <text evidence="4">The sequence shown here is derived from an EMBL/GenBank/DDBJ whole genome shotgun (WGS) entry which is preliminary data.</text>
</comment>
<keyword evidence="2" id="KW-0732">Signal</keyword>
<dbReference type="SUPFAM" id="SSF63829">
    <property type="entry name" value="Calcium-dependent phosphotriesterase"/>
    <property type="match status" value="1"/>
</dbReference>
<dbReference type="InterPro" id="IPR013658">
    <property type="entry name" value="SGL"/>
</dbReference>
<protein>
    <recommendedName>
        <fullName evidence="3">SMP-30/Gluconolactonase/LRE-like region domain-containing protein</fullName>
    </recommendedName>
</protein>
<dbReference type="PANTHER" id="PTHR47572">
    <property type="entry name" value="LIPOPROTEIN-RELATED"/>
    <property type="match status" value="1"/>
</dbReference>
<keyword evidence="5" id="KW-1185">Reference proteome</keyword>
<dbReference type="Proteomes" id="UP000815846">
    <property type="component" value="Unassembled WGS sequence"/>
</dbReference>
<dbReference type="InterPro" id="IPR011042">
    <property type="entry name" value="6-blade_b-propeller_TolB-like"/>
</dbReference>
<dbReference type="Gene3D" id="2.120.10.30">
    <property type="entry name" value="TolB, C-terminal domain"/>
    <property type="match status" value="2"/>
</dbReference>
<keyword evidence="1" id="KW-0378">Hydrolase</keyword>